<keyword evidence="4 6" id="KW-0479">Metal-binding</keyword>
<dbReference type="Gene3D" id="1.10.490.10">
    <property type="entry name" value="Globins"/>
    <property type="match status" value="1"/>
</dbReference>
<evidence type="ECO:0000313" key="8">
    <source>
        <dbReference type="Proteomes" id="UP001501598"/>
    </source>
</evidence>
<dbReference type="InterPro" id="IPR009050">
    <property type="entry name" value="Globin-like_sf"/>
</dbReference>
<comment type="similarity">
    <text evidence="1 6">Belongs to the truncated hemoglobin family. Group I subfamily.</text>
</comment>
<evidence type="ECO:0000256" key="2">
    <source>
        <dbReference type="ARBA" id="ARBA00022448"/>
    </source>
</evidence>
<keyword evidence="5 6" id="KW-0408">Iron</keyword>
<evidence type="ECO:0000256" key="4">
    <source>
        <dbReference type="ARBA" id="ARBA00022723"/>
    </source>
</evidence>
<comment type="caution">
    <text evidence="7">The sequence shown here is derived from an EMBL/GenBank/DDBJ whole genome shotgun (WGS) entry which is preliminary data.</text>
</comment>
<dbReference type="EMBL" id="BAABGT010000031">
    <property type="protein sequence ID" value="GAA4545447.1"/>
    <property type="molecule type" value="Genomic_DNA"/>
</dbReference>
<keyword evidence="6" id="KW-0561">Oxygen transport</keyword>
<evidence type="ECO:0000256" key="1">
    <source>
        <dbReference type="ARBA" id="ARBA00009660"/>
    </source>
</evidence>
<accession>A0ABP8RQR4</accession>
<dbReference type="Pfam" id="PF01152">
    <property type="entry name" value="Bac_globin"/>
    <property type="match status" value="1"/>
</dbReference>
<dbReference type="SUPFAM" id="SSF46458">
    <property type="entry name" value="Globin-like"/>
    <property type="match status" value="1"/>
</dbReference>
<protein>
    <recommendedName>
        <fullName evidence="6">Group 1 truncated hemoglobin</fullName>
    </recommendedName>
</protein>
<proteinExistence type="inferred from homology"/>
<dbReference type="Proteomes" id="UP001501598">
    <property type="component" value="Unassembled WGS sequence"/>
</dbReference>
<dbReference type="RefSeq" id="WP_345416434.1">
    <property type="nucleotide sequence ID" value="NZ_BAABGT010000031.1"/>
</dbReference>
<keyword evidence="8" id="KW-1185">Reference proteome</keyword>
<gene>
    <name evidence="7" type="primary">glbN</name>
    <name evidence="7" type="ORF">GCM10023175_25280</name>
</gene>
<organism evidence="7 8">
    <name type="scientific">Pseudonocardia xishanensis</name>
    <dbReference type="NCBI Taxonomy" id="630995"/>
    <lineage>
        <taxon>Bacteria</taxon>
        <taxon>Bacillati</taxon>
        <taxon>Actinomycetota</taxon>
        <taxon>Actinomycetes</taxon>
        <taxon>Pseudonocardiales</taxon>
        <taxon>Pseudonocardiaceae</taxon>
        <taxon>Pseudonocardia</taxon>
    </lineage>
</organism>
<evidence type="ECO:0000256" key="6">
    <source>
        <dbReference type="PIRNR" id="PIRNR002030"/>
    </source>
</evidence>
<sequence>MSIYDEIGGAAAVSAAVEQFYERVVADPELAPYFDGIDLARLKGHQRMFIAVALGGPEKYVGRSMGEAHARLHILPAHFDLVVGHLVATLDGLGVPQETIGRIGASLAPLKAEIAPGEAVA</sequence>
<keyword evidence="3 6" id="KW-0349">Heme</keyword>
<reference evidence="8" key="1">
    <citation type="journal article" date="2019" name="Int. J. Syst. Evol. Microbiol.">
        <title>The Global Catalogue of Microorganisms (GCM) 10K type strain sequencing project: providing services to taxonomists for standard genome sequencing and annotation.</title>
        <authorList>
            <consortium name="The Broad Institute Genomics Platform"/>
            <consortium name="The Broad Institute Genome Sequencing Center for Infectious Disease"/>
            <person name="Wu L."/>
            <person name="Ma J."/>
        </authorList>
    </citation>
    <scope>NUCLEOTIDE SEQUENCE [LARGE SCALE GENOMIC DNA]</scope>
    <source>
        <strain evidence="8">JCM 17906</strain>
    </source>
</reference>
<evidence type="ECO:0000256" key="5">
    <source>
        <dbReference type="ARBA" id="ARBA00023004"/>
    </source>
</evidence>
<keyword evidence="2 6" id="KW-0813">Transport</keyword>
<dbReference type="CDD" id="cd00454">
    <property type="entry name" value="TrHb1_N"/>
    <property type="match status" value="1"/>
</dbReference>
<evidence type="ECO:0000313" key="7">
    <source>
        <dbReference type="EMBL" id="GAA4545447.1"/>
    </source>
</evidence>
<name>A0ABP8RQR4_9PSEU</name>
<comment type="cofactor">
    <cofactor evidence="6">
        <name>heme</name>
        <dbReference type="ChEBI" id="CHEBI:30413"/>
    </cofactor>
</comment>
<dbReference type="InterPro" id="IPR016339">
    <property type="entry name" value="Hemoglobin_trunc_I"/>
</dbReference>
<evidence type="ECO:0000256" key="3">
    <source>
        <dbReference type="ARBA" id="ARBA00022617"/>
    </source>
</evidence>
<dbReference type="InterPro" id="IPR001486">
    <property type="entry name" value="Hemoglobin_trunc"/>
</dbReference>
<dbReference type="PIRSF" id="PIRSF002030">
    <property type="entry name" value="Globin_Protozoa/Cyanobacteria"/>
    <property type="match status" value="1"/>
</dbReference>
<dbReference type="InterPro" id="IPR012292">
    <property type="entry name" value="Globin/Proto"/>
</dbReference>